<dbReference type="RefSeq" id="WP_097155335.1">
    <property type="nucleotide sequence ID" value="NZ_OBEL01000006.1"/>
</dbReference>
<name>A0A285PGW5_9HYPH</name>
<gene>
    <name evidence="1" type="ORF">SAMN06265368_4073</name>
</gene>
<protein>
    <submittedName>
        <fullName evidence="1">Uncharacterized protein</fullName>
    </submittedName>
</protein>
<accession>A0A285PGW5</accession>
<proteinExistence type="predicted"/>
<dbReference type="OrthoDB" id="8451539at2"/>
<sequence length="83" mass="9536">MIRRYILNILIAIDQLFSAIAFGDPDETISSRLGKSQRGDHGPFWKHVWWPVRLTVDGLFYLVGEPNHCIRSIEKDEGQNAIL</sequence>
<evidence type="ECO:0000313" key="2">
    <source>
        <dbReference type="Proteomes" id="UP000219439"/>
    </source>
</evidence>
<dbReference type="EMBL" id="OBEL01000006">
    <property type="protein sequence ID" value="SNZ20959.1"/>
    <property type="molecule type" value="Genomic_DNA"/>
</dbReference>
<organism evidence="1 2">
    <name type="scientific">Cohaesibacter gelatinilyticus</name>
    <dbReference type="NCBI Taxonomy" id="372072"/>
    <lineage>
        <taxon>Bacteria</taxon>
        <taxon>Pseudomonadati</taxon>
        <taxon>Pseudomonadota</taxon>
        <taxon>Alphaproteobacteria</taxon>
        <taxon>Hyphomicrobiales</taxon>
        <taxon>Cohaesibacteraceae</taxon>
    </lineage>
</organism>
<evidence type="ECO:0000313" key="1">
    <source>
        <dbReference type="EMBL" id="SNZ20959.1"/>
    </source>
</evidence>
<dbReference type="AlphaFoldDB" id="A0A285PGW5"/>
<dbReference type="Proteomes" id="UP000219439">
    <property type="component" value="Unassembled WGS sequence"/>
</dbReference>
<keyword evidence="2" id="KW-1185">Reference proteome</keyword>
<reference evidence="1 2" key="1">
    <citation type="submission" date="2017-09" db="EMBL/GenBank/DDBJ databases">
        <authorList>
            <person name="Ehlers B."/>
            <person name="Leendertz F.H."/>
        </authorList>
    </citation>
    <scope>NUCLEOTIDE SEQUENCE [LARGE SCALE GENOMIC DNA]</scope>
    <source>
        <strain evidence="1 2">DSM 18289</strain>
    </source>
</reference>